<feature type="non-terminal residue" evidence="2">
    <location>
        <position position="1"/>
    </location>
</feature>
<comment type="caution">
    <text evidence="2">The sequence shown here is derived from an EMBL/GenBank/DDBJ whole genome shotgun (WGS) entry which is preliminary data.</text>
</comment>
<dbReference type="Proteomes" id="UP000663853">
    <property type="component" value="Unassembled WGS sequence"/>
</dbReference>
<dbReference type="InterPro" id="IPR051288">
    <property type="entry name" value="Serum_paraoxonase/arylesterase"/>
</dbReference>
<evidence type="ECO:0008006" key="4">
    <source>
        <dbReference type="Google" id="ProtNLM"/>
    </source>
</evidence>
<dbReference type="SUPFAM" id="SSF63829">
    <property type="entry name" value="Calcium-dependent phosphotriesterase"/>
    <property type="match status" value="1"/>
</dbReference>
<dbReference type="PANTHER" id="PTHR11799">
    <property type="entry name" value="PARAOXONASE"/>
    <property type="match status" value="1"/>
</dbReference>
<evidence type="ECO:0000256" key="1">
    <source>
        <dbReference type="SAM" id="SignalP"/>
    </source>
</evidence>
<reference evidence="2" key="1">
    <citation type="submission" date="2021-01" db="EMBL/GenBank/DDBJ databases">
        <authorList>
            <person name="Kaushik A."/>
        </authorList>
    </citation>
    <scope>NUCLEOTIDE SEQUENCE</scope>
    <source>
        <strain evidence="2">AG6-10EEA</strain>
    </source>
</reference>
<protein>
    <recommendedName>
        <fullName evidence="4">Serum paraoxonase/arylesterase 1</fullName>
    </recommendedName>
</protein>
<dbReference type="EMBL" id="CAJMXA010001228">
    <property type="protein sequence ID" value="CAE6455362.1"/>
    <property type="molecule type" value="Genomic_DNA"/>
</dbReference>
<keyword evidence="1" id="KW-0732">Signal</keyword>
<evidence type="ECO:0000313" key="3">
    <source>
        <dbReference type="Proteomes" id="UP000663853"/>
    </source>
</evidence>
<dbReference type="AlphaFoldDB" id="A0A8H3GL51"/>
<dbReference type="InterPro" id="IPR011042">
    <property type="entry name" value="6-blade_b-propeller_TolB-like"/>
</dbReference>
<dbReference type="Gene3D" id="2.120.10.30">
    <property type="entry name" value="TolB, C-terminal domain"/>
    <property type="match status" value="1"/>
</dbReference>
<feature type="chain" id="PRO_5034738910" description="Serum paraoxonase/arylesterase 1" evidence="1">
    <location>
        <begin position="20"/>
        <end position="415"/>
    </location>
</feature>
<proteinExistence type="predicted"/>
<gene>
    <name evidence="2" type="ORF">RDB_LOCUS54296</name>
</gene>
<organism evidence="2 3">
    <name type="scientific">Rhizoctonia solani</name>
    <dbReference type="NCBI Taxonomy" id="456999"/>
    <lineage>
        <taxon>Eukaryota</taxon>
        <taxon>Fungi</taxon>
        <taxon>Dikarya</taxon>
        <taxon>Basidiomycota</taxon>
        <taxon>Agaricomycotina</taxon>
        <taxon>Agaricomycetes</taxon>
        <taxon>Cantharellales</taxon>
        <taxon>Ceratobasidiaceae</taxon>
        <taxon>Rhizoctonia</taxon>
    </lineage>
</organism>
<feature type="signal peptide" evidence="1">
    <location>
        <begin position="1"/>
        <end position="19"/>
    </location>
</feature>
<accession>A0A8H3GL51</accession>
<name>A0A8H3GL51_9AGAM</name>
<sequence length="415" mass="46154">MLVRSLSILVALLAWYVWSRRHAFQAQLLPKSLPPLFSADKKCELVQEKGVDNRFKFCEDGRIYAPGIAIFSCDPGRYEWNTVMGPMLNPGRRGSLWALHYNSTATEELYPLELTNFPTDADFHPLGIEIPPALPSADPNGTPRLLAINHGRHNATIEVFSIRRDWESRLMKLEYEMTLTDPSFVAPNAIAAISPTEFLLSHDHRFTRRMTWPLNAILPVLETFLALPLGKVDLVTFDPYTGVRKIQTVVPNVAFANGVAVSEDGSTLAIASTNHAEVLFYSLYSQDKMDIKFVTSVQVPFSVDNLAFAGDKLLAAGHPYFPEFIALVKQKSDRAPSYVVEIAPQTPQKWSEHGQPQETWLARSTRPAGVSITTVFTSDGSFLSSSTGAIMDLEMKTILYYYGHFGILDLGPGAD</sequence>
<dbReference type="PANTHER" id="PTHR11799:SF30">
    <property type="entry name" value="SERUM PARAOXONASE_ARYLESTERASE 2"/>
    <property type="match status" value="1"/>
</dbReference>
<evidence type="ECO:0000313" key="2">
    <source>
        <dbReference type="EMBL" id="CAE6455362.1"/>
    </source>
</evidence>